<evidence type="ECO:0000313" key="5">
    <source>
        <dbReference type="Proteomes" id="UP000050794"/>
    </source>
</evidence>
<dbReference type="GO" id="GO:0000290">
    <property type="term" value="P:deadenylation-dependent decapping of nuclear-transcribed mRNA"/>
    <property type="evidence" value="ECO:0007669"/>
    <property type="project" value="InterPro"/>
</dbReference>
<dbReference type="PANTHER" id="PTHR21551:SF0">
    <property type="entry name" value="PROTEIN ASSOCIATED WITH TOPO II RELATED-1, ISOFORM A"/>
    <property type="match status" value="1"/>
</dbReference>
<evidence type="ECO:0000256" key="1">
    <source>
        <dbReference type="ARBA" id="ARBA00004201"/>
    </source>
</evidence>
<organism evidence="5 6">
    <name type="scientific">Toxocara canis</name>
    <name type="common">Canine roundworm</name>
    <dbReference type="NCBI Taxonomy" id="6265"/>
    <lineage>
        <taxon>Eukaryota</taxon>
        <taxon>Metazoa</taxon>
        <taxon>Ecdysozoa</taxon>
        <taxon>Nematoda</taxon>
        <taxon>Chromadorea</taxon>
        <taxon>Rhabditida</taxon>
        <taxon>Spirurina</taxon>
        <taxon>Ascaridomorpha</taxon>
        <taxon>Ascaridoidea</taxon>
        <taxon>Toxocaridae</taxon>
        <taxon>Toxocara</taxon>
    </lineage>
</organism>
<dbReference type="GO" id="GO:0003723">
    <property type="term" value="F:RNA binding"/>
    <property type="evidence" value="ECO:0007669"/>
    <property type="project" value="TreeGrafter"/>
</dbReference>
<keyword evidence="2" id="KW-0963">Cytoplasm</keyword>
<comment type="subcellular location">
    <subcellularLocation>
        <location evidence="1">Cytoplasm</location>
        <location evidence="1">P-body</location>
    </subcellularLocation>
</comment>
<reference evidence="4 5" key="2">
    <citation type="submission" date="2018-11" db="EMBL/GenBank/DDBJ databases">
        <authorList>
            <consortium name="Pathogen Informatics"/>
        </authorList>
    </citation>
    <scope>NUCLEOTIDE SEQUENCE [LARGE SCALE GENOMIC DNA]</scope>
</reference>
<feature type="region of interest" description="Disordered" evidence="3">
    <location>
        <begin position="254"/>
        <end position="285"/>
    </location>
</feature>
<evidence type="ECO:0000313" key="6">
    <source>
        <dbReference type="WBParaSite" id="TCNE_0001286801-mRNA-1"/>
    </source>
</evidence>
<evidence type="ECO:0000256" key="3">
    <source>
        <dbReference type="SAM" id="MobiDB-lite"/>
    </source>
</evidence>
<dbReference type="Proteomes" id="UP000050794">
    <property type="component" value="Unassembled WGS sequence"/>
</dbReference>
<keyword evidence="5" id="KW-1185">Reference proteome</keyword>
<protein>
    <submittedName>
        <fullName evidence="6">PAT1 domain-containing protein</fullName>
    </submittedName>
</protein>
<dbReference type="InterPro" id="IPR039900">
    <property type="entry name" value="Pat1-like"/>
</dbReference>
<sequence>MSRIGLNGMCGRPLTDEDDFQFGILPDDESEVSGEGEEIDAVNEETFGADVGSLVIDDLEQYSKQTEGLRLEDGLTAWTDEPSCSVSAPDPSQLPIPPFTTHYGNSSYRLASSLNEGSELSASYQLNLGTVDSLWKNGVKDESQSVWAAPPELTSAITRSAFDFINKADSPANSRVQPNYDHHTDKLAQTVEAPKPRALAAIPKGALTLEEIEKNHISLARRSSLPPQPPPIPSEGAMTVTDFERRLLMETAGASGMARAESGERNLPPPPPQALRPQQQQPMPPIPIMPFPFMPPFVAQTLRAHLTGQLPELPPGFPPVPPQMRAAFMAALAQNVTQGPPPGALFGQPPPLIAPPFRPVQRPPILRPSHIHPQLPPHLHYQSAQQLGRVPSIYYRDPQSKRAGLPSGKTISDFAFDPYAGFMSRKEREWLVKIQSLQCQGCGNPYEDDFYYTVWKQRKLAEERRAHGLRPQNTECDFSATVVNAHHYVPPTFEGSLGRPTLPTANFPRLLIDVHSDSVDEEERSNVRSSTQKKLRALLMQLEGVAVLLIECEDRRRQLKASTLPEEIHAQLSNEMRTRVEAAVEFLSSNLRTALLVSKGRHMFARTLSLASKTQQVTLIESLFAVLPLLLKKVDANEFLVNFLLSMLLCCARKKYPIGSEPSPLCSWLSSAEGMCPLDEQWSPSMFLPALTIHTEDLRLLQTWLENNFVSQPTSVAIRMAHILQIICDQDE</sequence>
<name>A0A183UWJ8_TOXCA</name>
<proteinExistence type="predicted"/>
<dbReference type="GO" id="GO:0000932">
    <property type="term" value="C:P-body"/>
    <property type="evidence" value="ECO:0007669"/>
    <property type="project" value="UniProtKB-SubCell"/>
</dbReference>
<evidence type="ECO:0000313" key="4">
    <source>
        <dbReference type="EMBL" id="VDM44189.1"/>
    </source>
</evidence>
<reference evidence="6" key="1">
    <citation type="submission" date="2016-06" db="UniProtKB">
        <authorList>
            <consortium name="WormBaseParasite"/>
        </authorList>
    </citation>
    <scope>IDENTIFICATION</scope>
</reference>
<dbReference type="WBParaSite" id="TCNE_0001286801-mRNA-1">
    <property type="protein sequence ID" value="TCNE_0001286801-mRNA-1"/>
    <property type="gene ID" value="TCNE_0001286801"/>
</dbReference>
<dbReference type="GO" id="GO:0033962">
    <property type="term" value="P:P-body assembly"/>
    <property type="evidence" value="ECO:0007669"/>
    <property type="project" value="TreeGrafter"/>
</dbReference>
<gene>
    <name evidence="4" type="ORF">TCNE_LOCUS12868</name>
</gene>
<accession>A0A183UWJ8</accession>
<evidence type="ECO:0000256" key="2">
    <source>
        <dbReference type="ARBA" id="ARBA00022490"/>
    </source>
</evidence>
<dbReference type="PANTHER" id="PTHR21551">
    <property type="entry name" value="TOPOISOMERASE II-ASSOCIATED PROTEIN PAT1"/>
    <property type="match status" value="1"/>
</dbReference>
<dbReference type="AlphaFoldDB" id="A0A183UWJ8"/>
<dbReference type="EMBL" id="UYWY01021461">
    <property type="protein sequence ID" value="VDM44189.1"/>
    <property type="molecule type" value="Genomic_DNA"/>
</dbReference>